<keyword evidence="1" id="KW-0812">Transmembrane</keyword>
<feature type="transmembrane region" description="Helical" evidence="1">
    <location>
        <begin position="21"/>
        <end position="43"/>
    </location>
</feature>
<feature type="transmembrane region" description="Helical" evidence="1">
    <location>
        <begin position="55"/>
        <end position="83"/>
    </location>
</feature>
<feature type="transmembrane region" description="Helical" evidence="1">
    <location>
        <begin position="519"/>
        <end position="545"/>
    </location>
</feature>
<protein>
    <submittedName>
        <fullName evidence="2">Transporter</fullName>
    </submittedName>
</protein>
<feature type="transmembrane region" description="Helical" evidence="1">
    <location>
        <begin position="234"/>
        <end position="255"/>
    </location>
</feature>
<dbReference type="Proteomes" id="UP000594637">
    <property type="component" value="Chromosome"/>
</dbReference>
<accession>A0A7T0PVU5</accession>
<gene>
    <name evidence="2" type="ORF">ID810_08575</name>
</gene>
<sequence length="570" mass="58715">MVATLVRLRWRLTLNALSRNVWALIATVIGAIYGIGFLGLLLFGTVALGQAPVDVIAQVLAGVGALTVLGWTLVPLLFTGVDATLDPRAMAAWIAPSRSLSRGLAVAAACGITGVLTALGTLLPALVWALAGEVGAALLSLVLAPALLATCVLLGRVIVIGAGVSQSRRGRELAGVVGMLAILAIATLPSLLSNLSLDDPDGLLAALRTGAVGVGLTPVGWAAAAPGYLAQGHVLPAVALALGSVIVPLALLPAWERVTRRVMTGPARASARARSYESAGQRSTGAVRALAWHARLARFMPSAAAAVATRCLRYWRSDPRYLAQAVALVFVPAILTVAFLGSRQAALSGGGTTISFGRVLSWGEAPPAVLAGAVFLALMCGWGLHNDLAFDSTALWQHVSAGLSGRNDRLGRVVAAALWQVPLVVVVACLGAGASGRWDILPAVLGLSVAVMGCAYAWSSVMSVLVLYEMNAPGESLMKSRTSGTAFIAALVQIVGFVIIGFMTAPVVAGFAVTAVSGMWAWGWLVLAGGLLWAAGATWGGIVLGGRYLDERGPRVLTTIRSWPGHEEVR</sequence>
<feature type="transmembrane region" description="Helical" evidence="1">
    <location>
        <begin position="321"/>
        <end position="341"/>
    </location>
</feature>
<organism evidence="2 3">
    <name type="scientific">Actinomyces respiraculi</name>
    <dbReference type="NCBI Taxonomy" id="2744574"/>
    <lineage>
        <taxon>Bacteria</taxon>
        <taxon>Bacillati</taxon>
        <taxon>Actinomycetota</taxon>
        <taxon>Actinomycetes</taxon>
        <taxon>Actinomycetales</taxon>
        <taxon>Actinomycetaceae</taxon>
        <taxon>Actinomyces</taxon>
    </lineage>
</organism>
<reference evidence="2 3" key="1">
    <citation type="submission" date="2020-11" db="EMBL/GenBank/DDBJ databases">
        <title>Actinomyces sp. ZJ750.</title>
        <authorList>
            <person name="Zhou J."/>
        </authorList>
    </citation>
    <scope>NUCLEOTIDE SEQUENCE [LARGE SCALE GENOMIC DNA]</scope>
    <source>
        <strain evidence="2 3">ZJ750</strain>
    </source>
</reference>
<evidence type="ECO:0000313" key="3">
    <source>
        <dbReference type="Proteomes" id="UP000594637"/>
    </source>
</evidence>
<feature type="transmembrane region" description="Helical" evidence="1">
    <location>
        <begin position="440"/>
        <end position="468"/>
    </location>
</feature>
<dbReference type="RefSeq" id="WP_166856672.1">
    <property type="nucleotide sequence ID" value="NZ_CP063989.1"/>
</dbReference>
<feature type="transmembrane region" description="Helical" evidence="1">
    <location>
        <begin position="137"/>
        <end position="161"/>
    </location>
</feature>
<feature type="transmembrane region" description="Helical" evidence="1">
    <location>
        <begin position="173"/>
        <end position="192"/>
    </location>
</feature>
<feature type="transmembrane region" description="Helical" evidence="1">
    <location>
        <begin position="488"/>
        <end position="513"/>
    </location>
</feature>
<dbReference type="EMBL" id="CP063989">
    <property type="protein sequence ID" value="QPL04808.1"/>
    <property type="molecule type" value="Genomic_DNA"/>
</dbReference>
<evidence type="ECO:0000256" key="1">
    <source>
        <dbReference type="SAM" id="Phobius"/>
    </source>
</evidence>
<feature type="transmembrane region" description="Helical" evidence="1">
    <location>
        <begin position="365"/>
        <end position="384"/>
    </location>
</feature>
<proteinExistence type="predicted"/>
<feature type="transmembrane region" description="Helical" evidence="1">
    <location>
        <begin position="104"/>
        <end position="131"/>
    </location>
</feature>
<keyword evidence="1" id="KW-1133">Transmembrane helix</keyword>
<evidence type="ECO:0000313" key="2">
    <source>
        <dbReference type="EMBL" id="QPL04808.1"/>
    </source>
</evidence>
<feature type="transmembrane region" description="Helical" evidence="1">
    <location>
        <begin position="413"/>
        <end position="434"/>
    </location>
</feature>
<keyword evidence="1" id="KW-0472">Membrane</keyword>
<keyword evidence="3" id="KW-1185">Reference proteome</keyword>
<name>A0A7T0PVU5_9ACTO</name>
<dbReference type="AlphaFoldDB" id="A0A7T0PVU5"/>
<dbReference type="KEGG" id="arep:ID810_08575"/>